<keyword evidence="1" id="KW-0472">Membrane</keyword>
<feature type="transmembrane region" description="Helical" evidence="1">
    <location>
        <begin position="35"/>
        <end position="54"/>
    </location>
</feature>
<organism evidence="2 3">
    <name type="scientific">Flexivirga caeni</name>
    <dbReference type="NCBI Taxonomy" id="2294115"/>
    <lineage>
        <taxon>Bacteria</taxon>
        <taxon>Bacillati</taxon>
        <taxon>Actinomycetota</taxon>
        <taxon>Actinomycetes</taxon>
        <taxon>Micrococcales</taxon>
        <taxon>Dermacoccaceae</taxon>
        <taxon>Flexivirga</taxon>
    </lineage>
</organism>
<dbReference type="RefSeq" id="WP_123269346.1">
    <property type="nucleotide sequence ID" value="NZ_RJJQ01000001.1"/>
</dbReference>
<comment type="caution">
    <text evidence="2">The sequence shown here is derived from an EMBL/GenBank/DDBJ whole genome shotgun (WGS) entry which is preliminary data.</text>
</comment>
<accession>A0A3M9MJV8</accession>
<reference evidence="2 3" key="1">
    <citation type="submission" date="2018-11" db="EMBL/GenBank/DDBJ databases">
        <title>Draft genome of Simplicispira Flexivirga sp. BO-16.</title>
        <authorList>
            <person name="Im W.T."/>
        </authorList>
    </citation>
    <scope>NUCLEOTIDE SEQUENCE [LARGE SCALE GENOMIC DNA]</scope>
    <source>
        <strain evidence="2 3">BO-16</strain>
    </source>
</reference>
<name>A0A3M9MJV8_9MICO</name>
<evidence type="ECO:0000256" key="1">
    <source>
        <dbReference type="SAM" id="Phobius"/>
    </source>
</evidence>
<sequence>MTTSSGTTYTIDYDNELVTRHTSGVTDMRIDGQTVPLLACSLIMAGLPLLTVVNRGKEDGVVTRVASTAVVQIERLDKPVRAPDQR</sequence>
<dbReference type="EMBL" id="RJJQ01000001">
    <property type="protein sequence ID" value="RNI25153.1"/>
    <property type="molecule type" value="Genomic_DNA"/>
</dbReference>
<keyword evidence="1" id="KW-0812">Transmembrane</keyword>
<evidence type="ECO:0000313" key="3">
    <source>
        <dbReference type="Proteomes" id="UP000271678"/>
    </source>
</evidence>
<keyword evidence="3" id="KW-1185">Reference proteome</keyword>
<evidence type="ECO:0000313" key="2">
    <source>
        <dbReference type="EMBL" id="RNI25153.1"/>
    </source>
</evidence>
<dbReference type="Proteomes" id="UP000271678">
    <property type="component" value="Unassembled WGS sequence"/>
</dbReference>
<proteinExistence type="predicted"/>
<gene>
    <name evidence="2" type="ORF">EFY87_00430</name>
</gene>
<dbReference type="AlphaFoldDB" id="A0A3M9MJV8"/>
<protein>
    <submittedName>
        <fullName evidence="2">Uncharacterized protein</fullName>
    </submittedName>
</protein>
<keyword evidence="1" id="KW-1133">Transmembrane helix</keyword>